<organism evidence="18 19">
    <name type="scientific">Actinomadura yumaensis</name>
    <dbReference type="NCBI Taxonomy" id="111807"/>
    <lineage>
        <taxon>Bacteria</taxon>
        <taxon>Bacillati</taxon>
        <taxon>Actinomycetota</taxon>
        <taxon>Actinomycetes</taxon>
        <taxon>Streptosporangiales</taxon>
        <taxon>Thermomonosporaceae</taxon>
        <taxon>Actinomadura</taxon>
    </lineage>
</organism>
<feature type="binding site" evidence="14">
    <location>
        <position position="522"/>
    </location>
    <ligand>
        <name>Zn(2+)</name>
        <dbReference type="ChEBI" id="CHEBI:29105"/>
        <note>catalytic</note>
    </ligand>
</feature>
<dbReference type="HAMAP" id="MF_01458">
    <property type="entry name" value="FtsH"/>
    <property type="match status" value="1"/>
</dbReference>
<dbReference type="InterPro" id="IPR003960">
    <property type="entry name" value="ATPase_AAA_CS"/>
</dbReference>
<dbReference type="Gene3D" id="1.10.8.60">
    <property type="match status" value="1"/>
</dbReference>
<dbReference type="PANTHER" id="PTHR23076">
    <property type="entry name" value="METALLOPROTEASE M41 FTSH"/>
    <property type="match status" value="1"/>
</dbReference>
<comment type="cofactor">
    <cofactor evidence="14">
        <name>Zn(2+)</name>
        <dbReference type="ChEBI" id="CHEBI:29105"/>
    </cofactor>
    <text evidence="14">Binds 1 zinc ion per subunit.</text>
</comment>
<comment type="similarity">
    <text evidence="14">In the central section; belongs to the AAA ATPase family.</text>
</comment>
<comment type="subunit">
    <text evidence="14">Homohexamer.</text>
</comment>
<dbReference type="Gene3D" id="3.30.720.210">
    <property type="match status" value="1"/>
</dbReference>
<dbReference type="PANTHER" id="PTHR23076:SF97">
    <property type="entry name" value="ATP-DEPENDENT ZINC METALLOPROTEASE YME1L1"/>
    <property type="match status" value="1"/>
</dbReference>
<dbReference type="EC" id="3.4.24.-" evidence="14"/>
<keyword evidence="4 14" id="KW-0645">Protease</keyword>
<feature type="region of interest" description="Disordered" evidence="16">
    <location>
        <begin position="1"/>
        <end position="83"/>
    </location>
</feature>
<evidence type="ECO:0000256" key="13">
    <source>
        <dbReference type="ARBA" id="ARBA00023136"/>
    </source>
</evidence>
<keyword evidence="11 14" id="KW-1133">Transmembrane helix</keyword>
<comment type="similarity">
    <text evidence="15">Belongs to the AAA ATPase family.</text>
</comment>
<dbReference type="EMBL" id="JBHSXS010000007">
    <property type="protein sequence ID" value="MFC6881026.1"/>
    <property type="molecule type" value="Genomic_DNA"/>
</dbReference>
<feature type="binding site" evidence="14">
    <location>
        <position position="598"/>
    </location>
    <ligand>
        <name>Zn(2+)</name>
        <dbReference type="ChEBI" id="CHEBI:29105"/>
        <note>catalytic</note>
    </ligand>
</feature>
<evidence type="ECO:0000259" key="17">
    <source>
        <dbReference type="SMART" id="SM00382"/>
    </source>
</evidence>
<comment type="function">
    <text evidence="14">Acts as a processive, ATP-dependent zinc metallopeptidase for both cytoplasmic and membrane proteins. Plays a role in the quality control of integral membrane proteins.</text>
</comment>
<dbReference type="PROSITE" id="PS00674">
    <property type="entry name" value="AAA"/>
    <property type="match status" value="1"/>
</dbReference>
<feature type="binding site" evidence="14">
    <location>
        <position position="526"/>
    </location>
    <ligand>
        <name>Zn(2+)</name>
        <dbReference type="ChEBI" id="CHEBI:29105"/>
        <note>catalytic</note>
    </ligand>
</feature>
<comment type="subcellular location">
    <subcellularLocation>
        <location evidence="14">Cell membrane</location>
        <topology evidence="14">Multi-pass membrane protein</topology>
        <orientation evidence="14">Cytoplasmic side</orientation>
    </subcellularLocation>
    <subcellularLocation>
        <location evidence="1">Membrane</location>
    </subcellularLocation>
</comment>
<sequence length="717" mass="78019">MPSKRPTQHDRQQGERRPAERRGRERPARPEPQVSVRRGDGRARPDRRRSAPPRRDPEQPWRAEGVPDRADRKDGDGGGFRGGGFRPGRNTYLFWLLLLVVFAISYLSMHFTGKQDKVTVPYTAFTQQVAAGNVKDVYTKGFQIQGDLKKAQRVPGQKDKGRTYTAFETLRPSFADDKIYSEMVAKGVEVEAKPVNQDRGLLSNLLLSLLPTLLFVGLWIAAMVWLQRRMSGGGGGGGLMGGFGRSPKPVAPDQKRATFADVAGIDEVEDELSEIVDFLKDPGKYRRLGARAPRGVLLTGLPGTGKTLLARAVAGEADVPFYSAAASEFIEMVVGVGAARVRELFTEARKTGPSIVFIDEIDTIGRTRGGGASMGGHDEREQTLNQILTEMDGFTGSEGVVVIAATNRPDILDSALLRPGRFDRQIAVSPPDQDGRVQILRVHTREVPLAGDVDLAAAAKMTPGMTGADLANLVNEAALLAVKRGKGAVDMADFQSALEKVQLGTRRSLVMPQEERRRTSYHESGHALLGMLLPLADPVRKITIVPHGRAMGVTVSTPEADRYAYDEEYLRSRIIGALGGMAAEELVFGVVTTGAESDLEQVTEIARNMVGRWGMSDRIGRLSVLPAEGADPMGRYAAQGTLDAVDEETRRIVDGCYAEALRTLTENRGKLEALAGALLERETLDEREAYAAAGVSRGARAEQDDRPLQERPIDPLP</sequence>
<dbReference type="InterPro" id="IPR027417">
    <property type="entry name" value="P-loop_NTPase"/>
</dbReference>
<evidence type="ECO:0000256" key="2">
    <source>
        <dbReference type="ARBA" id="ARBA00010044"/>
    </source>
</evidence>
<feature type="compositionally biased region" description="Basic and acidic residues" evidence="16">
    <location>
        <begin position="53"/>
        <end position="76"/>
    </location>
</feature>
<evidence type="ECO:0000256" key="6">
    <source>
        <dbReference type="ARBA" id="ARBA00022723"/>
    </source>
</evidence>
<feature type="transmembrane region" description="Helical" evidence="14">
    <location>
        <begin position="92"/>
        <end position="111"/>
    </location>
</feature>
<feature type="compositionally biased region" description="Basic and acidic residues" evidence="16">
    <location>
        <begin position="699"/>
        <end position="717"/>
    </location>
</feature>
<dbReference type="Pfam" id="PF06480">
    <property type="entry name" value="FtsH_ext"/>
    <property type="match status" value="1"/>
</dbReference>
<evidence type="ECO:0000256" key="10">
    <source>
        <dbReference type="ARBA" id="ARBA00022840"/>
    </source>
</evidence>
<evidence type="ECO:0000256" key="3">
    <source>
        <dbReference type="ARBA" id="ARBA00022475"/>
    </source>
</evidence>
<keyword evidence="6 14" id="KW-0479">Metal-binding</keyword>
<evidence type="ECO:0000313" key="19">
    <source>
        <dbReference type="Proteomes" id="UP001596380"/>
    </source>
</evidence>
<comment type="caution">
    <text evidence="18">The sequence shown here is derived from an EMBL/GenBank/DDBJ whole genome shotgun (WGS) entry which is preliminary data.</text>
</comment>
<evidence type="ECO:0000256" key="1">
    <source>
        <dbReference type="ARBA" id="ARBA00004370"/>
    </source>
</evidence>
<evidence type="ECO:0000256" key="16">
    <source>
        <dbReference type="SAM" id="MobiDB-lite"/>
    </source>
</evidence>
<dbReference type="InterPro" id="IPR005936">
    <property type="entry name" value="FtsH"/>
</dbReference>
<keyword evidence="19" id="KW-1185">Reference proteome</keyword>
<dbReference type="NCBIfam" id="TIGR01241">
    <property type="entry name" value="FtsH_fam"/>
    <property type="match status" value="1"/>
</dbReference>
<dbReference type="InterPro" id="IPR000642">
    <property type="entry name" value="Peptidase_M41"/>
</dbReference>
<dbReference type="InterPro" id="IPR011546">
    <property type="entry name" value="Pept_M41_FtsH_extracell"/>
</dbReference>
<dbReference type="InterPro" id="IPR003593">
    <property type="entry name" value="AAA+_ATPase"/>
</dbReference>
<evidence type="ECO:0000256" key="7">
    <source>
        <dbReference type="ARBA" id="ARBA00022741"/>
    </source>
</evidence>
<dbReference type="Pfam" id="PF00004">
    <property type="entry name" value="AAA"/>
    <property type="match status" value="1"/>
</dbReference>
<keyword evidence="5 14" id="KW-0812">Transmembrane</keyword>
<name>A0ABW2CGV8_9ACTN</name>
<feature type="compositionally biased region" description="Basic and acidic residues" evidence="16">
    <location>
        <begin position="7"/>
        <end position="29"/>
    </location>
</feature>
<keyword evidence="9 14" id="KW-0862">Zinc</keyword>
<evidence type="ECO:0000256" key="14">
    <source>
        <dbReference type="HAMAP-Rule" id="MF_01458"/>
    </source>
</evidence>
<dbReference type="InterPro" id="IPR037219">
    <property type="entry name" value="Peptidase_M41-like"/>
</dbReference>
<comment type="similarity">
    <text evidence="2 14">In the C-terminal section; belongs to the peptidase M41 family.</text>
</comment>
<proteinExistence type="inferred from homology"/>
<dbReference type="InterPro" id="IPR003959">
    <property type="entry name" value="ATPase_AAA_core"/>
</dbReference>
<dbReference type="Pfam" id="PF01434">
    <property type="entry name" value="Peptidase_M41"/>
    <property type="match status" value="1"/>
</dbReference>
<dbReference type="SUPFAM" id="SSF140990">
    <property type="entry name" value="FtsH protease domain-like"/>
    <property type="match status" value="1"/>
</dbReference>
<evidence type="ECO:0000256" key="8">
    <source>
        <dbReference type="ARBA" id="ARBA00022801"/>
    </source>
</evidence>
<evidence type="ECO:0000256" key="9">
    <source>
        <dbReference type="ARBA" id="ARBA00022833"/>
    </source>
</evidence>
<dbReference type="Gene3D" id="3.40.50.300">
    <property type="entry name" value="P-loop containing nucleotide triphosphate hydrolases"/>
    <property type="match status" value="1"/>
</dbReference>
<feature type="domain" description="AAA+ ATPase" evidence="17">
    <location>
        <begin position="292"/>
        <end position="432"/>
    </location>
</feature>
<keyword evidence="10 14" id="KW-0067">ATP-binding</keyword>
<dbReference type="CDD" id="cd19501">
    <property type="entry name" value="RecA-like_FtsH"/>
    <property type="match status" value="1"/>
</dbReference>
<gene>
    <name evidence="14 18" type="primary">ftsH</name>
    <name evidence="18" type="ORF">ACFQKB_14760</name>
</gene>
<dbReference type="RefSeq" id="WP_309239428.1">
    <property type="nucleotide sequence ID" value="NZ_JBHSXE010000001.1"/>
</dbReference>
<dbReference type="SMART" id="SM00382">
    <property type="entry name" value="AAA"/>
    <property type="match status" value="1"/>
</dbReference>
<dbReference type="Proteomes" id="UP001596380">
    <property type="component" value="Unassembled WGS sequence"/>
</dbReference>
<feature type="active site" evidence="14">
    <location>
        <position position="523"/>
    </location>
</feature>
<evidence type="ECO:0000256" key="4">
    <source>
        <dbReference type="ARBA" id="ARBA00022670"/>
    </source>
</evidence>
<reference evidence="19" key="1">
    <citation type="journal article" date="2019" name="Int. J. Syst. Evol. Microbiol.">
        <title>The Global Catalogue of Microorganisms (GCM) 10K type strain sequencing project: providing services to taxonomists for standard genome sequencing and annotation.</title>
        <authorList>
            <consortium name="The Broad Institute Genomics Platform"/>
            <consortium name="The Broad Institute Genome Sequencing Center for Infectious Disease"/>
            <person name="Wu L."/>
            <person name="Ma J."/>
        </authorList>
    </citation>
    <scope>NUCLEOTIDE SEQUENCE [LARGE SCALE GENOMIC DNA]</scope>
    <source>
        <strain evidence="19">JCM 3369</strain>
    </source>
</reference>
<keyword evidence="13 14" id="KW-0472">Membrane</keyword>
<dbReference type="SUPFAM" id="SSF52540">
    <property type="entry name" value="P-loop containing nucleoside triphosphate hydrolases"/>
    <property type="match status" value="1"/>
</dbReference>
<evidence type="ECO:0000313" key="18">
    <source>
        <dbReference type="EMBL" id="MFC6881026.1"/>
    </source>
</evidence>
<feature type="region of interest" description="Disordered" evidence="16">
    <location>
        <begin position="692"/>
        <end position="717"/>
    </location>
</feature>
<evidence type="ECO:0000256" key="11">
    <source>
        <dbReference type="ARBA" id="ARBA00022989"/>
    </source>
</evidence>
<keyword evidence="3 14" id="KW-1003">Cell membrane</keyword>
<evidence type="ECO:0000256" key="5">
    <source>
        <dbReference type="ARBA" id="ARBA00022692"/>
    </source>
</evidence>
<dbReference type="GO" id="GO:0008237">
    <property type="term" value="F:metallopeptidase activity"/>
    <property type="evidence" value="ECO:0007669"/>
    <property type="project" value="UniProtKB-KW"/>
</dbReference>
<feature type="transmembrane region" description="Helical" evidence="14">
    <location>
        <begin position="205"/>
        <end position="226"/>
    </location>
</feature>
<accession>A0ABW2CGV8</accession>
<protein>
    <recommendedName>
        <fullName evidence="14">ATP-dependent zinc metalloprotease FtsH</fullName>
        <ecNumber evidence="14">3.4.24.-</ecNumber>
    </recommendedName>
</protein>
<evidence type="ECO:0000256" key="15">
    <source>
        <dbReference type="RuleBase" id="RU003651"/>
    </source>
</evidence>
<dbReference type="Gene3D" id="1.20.58.760">
    <property type="entry name" value="Peptidase M41"/>
    <property type="match status" value="1"/>
</dbReference>
<dbReference type="Pfam" id="PF17862">
    <property type="entry name" value="AAA_lid_3"/>
    <property type="match status" value="1"/>
</dbReference>
<keyword evidence="7 14" id="KW-0547">Nucleotide-binding</keyword>
<keyword evidence="8 14" id="KW-0378">Hydrolase</keyword>
<dbReference type="InterPro" id="IPR041569">
    <property type="entry name" value="AAA_lid_3"/>
</dbReference>
<keyword evidence="12 14" id="KW-0482">Metalloprotease</keyword>
<feature type="binding site" evidence="14">
    <location>
        <begin position="300"/>
        <end position="307"/>
    </location>
    <ligand>
        <name>ATP</name>
        <dbReference type="ChEBI" id="CHEBI:30616"/>
    </ligand>
</feature>
<evidence type="ECO:0000256" key="12">
    <source>
        <dbReference type="ARBA" id="ARBA00023049"/>
    </source>
</evidence>